<keyword evidence="3" id="KW-1185">Reference proteome</keyword>
<name>A0ABV8F4V5_9ACTN</name>
<accession>A0ABV8F4V5</accession>
<dbReference type="InterPro" id="IPR002575">
    <property type="entry name" value="Aminoglycoside_PTrfase"/>
</dbReference>
<evidence type="ECO:0000259" key="1">
    <source>
        <dbReference type="Pfam" id="PF01636"/>
    </source>
</evidence>
<gene>
    <name evidence="2" type="ORF">ACFOYY_25640</name>
</gene>
<protein>
    <submittedName>
        <fullName evidence="2">Phosphotransferase family protein</fullName>
    </submittedName>
</protein>
<feature type="domain" description="Aminoglycoside phosphotransferase" evidence="1">
    <location>
        <begin position="34"/>
        <end position="265"/>
    </location>
</feature>
<comment type="caution">
    <text evidence="2">The sequence shown here is derived from an EMBL/GenBank/DDBJ whole genome shotgun (WGS) entry which is preliminary data.</text>
</comment>
<evidence type="ECO:0000313" key="2">
    <source>
        <dbReference type="EMBL" id="MFC3983536.1"/>
    </source>
</evidence>
<dbReference type="Pfam" id="PF01636">
    <property type="entry name" value="APH"/>
    <property type="match status" value="1"/>
</dbReference>
<organism evidence="2 3">
    <name type="scientific">Streptosporangium jomthongense</name>
    <dbReference type="NCBI Taxonomy" id="1193683"/>
    <lineage>
        <taxon>Bacteria</taxon>
        <taxon>Bacillati</taxon>
        <taxon>Actinomycetota</taxon>
        <taxon>Actinomycetes</taxon>
        <taxon>Streptosporangiales</taxon>
        <taxon>Streptosporangiaceae</taxon>
        <taxon>Streptosporangium</taxon>
    </lineage>
</organism>
<dbReference type="EMBL" id="JBHSBC010000032">
    <property type="protein sequence ID" value="MFC3983536.1"/>
    <property type="molecule type" value="Genomic_DNA"/>
</dbReference>
<reference evidence="3" key="1">
    <citation type="journal article" date="2019" name="Int. J. Syst. Evol. Microbiol.">
        <title>The Global Catalogue of Microorganisms (GCM) 10K type strain sequencing project: providing services to taxonomists for standard genome sequencing and annotation.</title>
        <authorList>
            <consortium name="The Broad Institute Genomics Platform"/>
            <consortium name="The Broad Institute Genome Sequencing Center for Infectious Disease"/>
            <person name="Wu L."/>
            <person name="Ma J."/>
        </authorList>
    </citation>
    <scope>NUCLEOTIDE SEQUENCE [LARGE SCALE GENOMIC DNA]</scope>
    <source>
        <strain evidence="3">TBRC 7912</strain>
    </source>
</reference>
<dbReference type="SUPFAM" id="SSF56112">
    <property type="entry name" value="Protein kinase-like (PK-like)"/>
    <property type="match status" value="1"/>
</dbReference>
<proteinExistence type="predicted"/>
<dbReference type="Gene3D" id="3.90.1200.10">
    <property type="match status" value="1"/>
</dbReference>
<evidence type="ECO:0000313" key="3">
    <source>
        <dbReference type="Proteomes" id="UP001595698"/>
    </source>
</evidence>
<dbReference type="InterPro" id="IPR011009">
    <property type="entry name" value="Kinase-like_dom_sf"/>
</dbReference>
<dbReference type="RefSeq" id="WP_386192807.1">
    <property type="nucleotide sequence ID" value="NZ_JBHSBC010000032.1"/>
</dbReference>
<dbReference type="Proteomes" id="UP001595698">
    <property type="component" value="Unassembled WGS sequence"/>
</dbReference>
<sequence>MLRGLEIPDEERLAGRMARQLADRLPPGCVISPWRRGADYAALLVEADGERRFVLRVPLREVTPTAYDGTVDFGAVLEREVLAHGVLARAGVPVAGLRGWRRARGEGERSWMLLDLVPDDGAAELGETRLRRLGEVLARVHTADVPASRRAGLGADCAPEAMARRIEIRVGALAARVPLDGHRALVEAATTVAGERAGRAPLRLLHMDLRRENLCFHGDDLVAVLDLSNCTMGDPAAELGRMRAYGLLEGPLLAGYGQAGGEPADERTITAYAADTFALLGLLGTDEFADQALVDRAVTGLGWCAEVLRG</sequence>